<dbReference type="FunFam" id="3.40.50.1220:FF:000038">
    <property type="entry name" value="NAD-dependent protein deacetylase sirtuin-6 isoform X2"/>
    <property type="match status" value="1"/>
</dbReference>
<evidence type="ECO:0000256" key="5">
    <source>
        <dbReference type="ARBA" id="ARBA00023027"/>
    </source>
</evidence>
<gene>
    <name evidence="7" type="ORF">S01H4_08973</name>
</gene>
<comment type="caution">
    <text evidence="7">The sequence shown here is derived from an EMBL/GenBank/DDBJ whole genome shotgun (WGS) entry which is preliminary data.</text>
</comment>
<keyword evidence="2" id="KW-0808">Transferase</keyword>
<keyword evidence="4" id="KW-0862">Zinc</keyword>
<evidence type="ECO:0000256" key="1">
    <source>
        <dbReference type="ARBA" id="ARBA00012928"/>
    </source>
</evidence>
<dbReference type="Pfam" id="PF02146">
    <property type="entry name" value="SIR2"/>
    <property type="match status" value="2"/>
</dbReference>
<proteinExistence type="predicted"/>
<dbReference type="AlphaFoldDB" id="X1AJ86"/>
<feature type="domain" description="Deacetylase sirtuin-type" evidence="6">
    <location>
        <begin position="5"/>
        <end position="257"/>
    </location>
</feature>
<evidence type="ECO:0000256" key="2">
    <source>
        <dbReference type="ARBA" id="ARBA00022679"/>
    </source>
</evidence>
<reference evidence="7" key="1">
    <citation type="journal article" date="2014" name="Front. Microbiol.">
        <title>High frequency of phylogenetically diverse reductive dehalogenase-homologous genes in deep subseafloor sedimentary metagenomes.</title>
        <authorList>
            <person name="Kawai M."/>
            <person name="Futagami T."/>
            <person name="Toyoda A."/>
            <person name="Takaki Y."/>
            <person name="Nishi S."/>
            <person name="Hori S."/>
            <person name="Arai W."/>
            <person name="Tsubouchi T."/>
            <person name="Morono Y."/>
            <person name="Uchiyama I."/>
            <person name="Ito T."/>
            <person name="Fujiyama A."/>
            <person name="Inagaki F."/>
            <person name="Takami H."/>
        </authorList>
    </citation>
    <scope>NUCLEOTIDE SEQUENCE</scope>
    <source>
        <strain evidence="7">Expedition CK06-06</strain>
    </source>
</reference>
<dbReference type="GO" id="GO:0070403">
    <property type="term" value="F:NAD+ binding"/>
    <property type="evidence" value="ECO:0007669"/>
    <property type="project" value="InterPro"/>
</dbReference>
<dbReference type="EC" id="2.3.1.286" evidence="1"/>
<dbReference type="EMBL" id="BART01003169">
    <property type="protein sequence ID" value="GAG72658.1"/>
    <property type="molecule type" value="Genomic_DNA"/>
</dbReference>
<evidence type="ECO:0000313" key="7">
    <source>
        <dbReference type="EMBL" id="GAG72658.1"/>
    </source>
</evidence>
<name>X1AJ86_9ZZZZ</name>
<sequence length="257" mass="28801">MLPIYMELDEKIDLAAKWIYESNNLVVFTGAGISTESGVPDFRGPDGVWTRRDKGLPPPKMSVPYDQVKPNQGHYAVVDLLNLGKMVYLISQNVDGLHAKSGIPFEKLAELHGNHYFMKCLECGKKLTYEEAKWDKKKWGQGYRTGQVRNNQPECPNCSGRIISSIVNFGDPLPLDELEESMRMSESADVFFVIGSSLVVNPAASMPGIAWRNGAKLIILNKGETPYDSEADLRFFDQIGEILPKIVMKVKKMMNIN</sequence>
<dbReference type="PROSITE" id="PS50305">
    <property type="entry name" value="SIRTUIN"/>
    <property type="match status" value="1"/>
</dbReference>
<keyword evidence="3" id="KW-0479">Metal-binding</keyword>
<dbReference type="Gene3D" id="3.40.50.1220">
    <property type="entry name" value="TPP-binding domain"/>
    <property type="match status" value="1"/>
</dbReference>
<dbReference type="InterPro" id="IPR029035">
    <property type="entry name" value="DHS-like_NAD/FAD-binding_dom"/>
</dbReference>
<dbReference type="InterPro" id="IPR026590">
    <property type="entry name" value="Ssirtuin_cat_dom"/>
</dbReference>
<dbReference type="GO" id="GO:0046872">
    <property type="term" value="F:metal ion binding"/>
    <property type="evidence" value="ECO:0007669"/>
    <property type="project" value="UniProtKB-KW"/>
</dbReference>
<dbReference type="GO" id="GO:0017136">
    <property type="term" value="F:histone deacetylase activity, NAD-dependent"/>
    <property type="evidence" value="ECO:0007669"/>
    <property type="project" value="TreeGrafter"/>
</dbReference>
<dbReference type="Gene3D" id="2.20.28.200">
    <property type="match status" value="1"/>
</dbReference>
<accession>X1AJ86</accession>
<evidence type="ECO:0000256" key="4">
    <source>
        <dbReference type="ARBA" id="ARBA00022833"/>
    </source>
</evidence>
<evidence type="ECO:0000256" key="3">
    <source>
        <dbReference type="ARBA" id="ARBA00022723"/>
    </source>
</evidence>
<protein>
    <recommendedName>
        <fullName evidence="1">protein acetyllysine N-acetyltransferase</fullName>
        <ecNumber evidence="1">2.3.1.286</ecNumber>
    </recommendedName>
</protein>
<dbReference type="PANTHER" id="PTHR11085">
    <property type="entry name" value="NAD-DEPENDENT PROTEIN DEACYLASE SIRTUIN-5, MITOCHONDRIAL-RELATED"/>
    <property type="match status" value="1"/>
</dbReference>
<dbReference type="SUPFAM" id="SSF52467">
    <property type="entry name" value="DHS-like NAD/FAD-binding domain"/>
    <property type="match status" value="1"/>
</dbReference>
<organism evidence="7">
    <name type="scientific">marine sediment metagenome</name>
    <dbReference type="NCBI Taxonomy" id="412755"/>
    <lineage>
        <taxon>unclassified sequences</taxon>
        <taxon>metagenomes</taxon>
        <taxon>ecological metagenomes</taxon>
    </lineage>
</organism>
<dbReference type="InterPro" id="IPR050134">
    <property type="entry name" value="NAD-dep_sirtuin_deacylases"/>
</dbReference>
<dbReference type="InterPro" id="IPR003000">
    <property type="entry name" value="Sirtuin"/>
</dbReference>
<evidence type="ECO:0000259" key="6">
    <source>
        <dbReference type="PROSITE" id="PS50305"/>
    </source>
</evidence>
<dbReference type="PANTHER" id="PTHR11085:SF4">
    <property type="entry name" value="NAD-DEPENDENT PROTEIN DEACYLASE"/>
    <property type="match status" value="1"/>
</dbReference>
<keyword evidence="5" id="KW-0520">NAD</keyword>